<keyword evidence="4 6" id="KW-1133">Transmembrane helix</keyword>
<feature type="transmembrane region" description="Helical" evidence="6">
    <location>
        <begin position="134"/>
        <end position="152"/>
    </location>
</feature>
<name>A0ABU9BKE6_9BURK</name>
<proteinExistence type="inferred from homology"/>
<comment type="similarity">
    <text evidence="2">Belongs to the EamA transporter family.</text>
</comment>
<dbReference type="InterPro" id="IPR000620">
    <property type="entry name" value="EamA_dom"/>
</dbReference>
<feature type="transmembrane region" description="Helical" evidence="6">
    <location>
        <begin position="226"/>
        <end position="249"/>
    </location>
</feature>
<feature type="transmembrane region" description="Helical" evidence="6">
    <location>
        <begin position="78"/>
        <end position="97"/>
    </location>
</feature>
<dbReference type="SUPFAM" id="SSF103481">
    <property type="entry name" value="Multidrug resistance efflux transporter EmrE"/>
    <property type="match status" value="2"/>
</dbReference>
<dbReference type="InterPro" id="IPR050638">
    <property type="entry name" value="AA-Vitamin_Transporters"/>
</dbReference>
<evidence type="ECO:0000256" key="2">
    <source>
        <dbReference type="ARBA" id="ARBA00007362"/>
    </source>
</evidence>
<evidence type="ECO:0000256" key="3">
    <source>
        <dbReference type="ARBA" id="ARBA00022692"/>
    </source>
</evidence>
<feature type="transmembrane region" description="Helical" evidence="6">
    <location>
        <begin position="164"/>
        <end position="185"/>
    </location>
</feature>
<feature type="transmembrane region" description="Helical" evidence="6">
    <location>
        <begin position="103"/>
        <end position="122"/>
    </location>
</feature>
<feature type="transmembrane region" description="Helical" evidence="6">
    <location>
        <begin position="46"/>
        <end position="66"/>
    </location>
</feature>
<dbReference type="PANTHER" id="PTHR32322:SF2">
    <property type="entry name" value="EAMA DOMAIN-CONTAINING PROTEIN"/>
    <property type="match status" value="1"/>
</dbReference>
<evidence type="ECO:0000256" key="1">
    <source>
        <dbReference type="ARBA" id="ARBA00004141"/>
    </source>
</evidence>
<feature type="transmembrane region" description="Helical" evidence="6">
    <location>
        <begin position="261"/>
        <end position="277"/>
    </location>
</feature>
<feature type="transmembrane region" description="Helical" evidence="6">
    <location>
        <begin position="283"/>
        <end position="300"/>
    </location>
</feature>
<dbReference type="InterPro" id="IPR037185">
    <property type="entry name" value="EmrE-like"/>
</dbReference>
<dbReference type="RefSeq" id="WP_341424809.1">
    <property type="nucleotide sequence ID" value="NZ_JBBUTG010000003.1"/>
</dbReference>
<feature type="transmembrane region" description="Helical" evidence="6">
    <location>
        <begin position="197"/>
        <end position="214"/>
    </location>
</feature>
<comment type="caution">
    <text evidence="8">The sequence shown here is derived from an EMBL/GenBank/DDBJ whole genome shotgun (WGS) entry which is preliminary data.</text>
</comment>
<reference evidence="8 9" key="1">
    <citation type="submission" date="2024-04" db="EMBL/GenBank/DDBJ databases">
        <title>Novel species of the genus Ideonella isolated from streams.</title>
        <authorList>
            <person name="Lu H."/>
        </authorList>
    </citation>
    <scope>NUCLEOTIDE SEQUENCE [LARGE SCALE GENOMIC DNA]</scope>
    <source>
        <strain evidence="8 9">DXS29W</strain>
    </source>
</reference>
<evidence type="ECO:0000256" key="4">
    <source>
        <dbReference type="ARBA" id="ARBA00022989"/>
    </source>
</evidence>
<keyword evidence="5 6" id="KW-0472">Membrane</keyword>
<dbReference type="Pfam" id="PF00892">
    <property type="entry name" value="EamA"/>
    <property type="match status" value="2"/>
</dbReference>
<evidence type="ECO:0000259" key="7">
    <source>
        <dbReference type="Pfam" id="PF00892"/>
    </source>
</evidence>
<keyword evidence="9" id="KW-1185">Reference proteome</keyword>
<comment type="subcellular location">
    <subcellularLocation>
        <location evidence="1">Membrane</location>
        <topology evidence="1">Multi-pass membrane protein</topology>
    </subcellularLocation>
</comment>
<accession>A0ABU9BKE6</accession>
<protein>
    <submittedName>
        <fullName evidence="8">DMT family transporter</fullName>
    </submittedName>
</protein>
<dbReference type="EMBL" id="JBBUTG010000003">
    <property type="protein sequence ID" value="MEK8030442.1"/>
    <property type="molecule type" value="Genomic_DNA"/>
</dbReference>
<organism evidence="8 9">
    <name type="scientific">Ideonella lacteola</name>
    <dbReference type="NCBI Taxonomy" id="2984193"/>
    <lineage>
        <taxon>Bacteria</taxon>
        <taxon>Pseudomonadati</taxon>
        <taxon>Pseudomonadota</taxon>
        <taxon>Betaproteobacteria</taxon>
        <taxon>Burkholderiales</taxon>
        <taxon>Sphaerotilaceae</taxon>
        <taxon>Ideonella</taxon>
    </lineage>
</organism>
<evidence type="ECO:0000256" key="5">
    <source>
        <dbReference type="ARBA" id="ARBA00023136"/>
    </source>
</evidence>
<feature type="domain" description="EamA" evidence="7">
    <location>
        <begin position="14"/>
        <end position="146"/>
    </location>
</feature>
<evidence type="ECO:0000256" key="6">
    <source>
        <dbReference type="SAM" id="Phobius"/>
    </source>
</evidence>
<dbReference type="PANTHER" id="PTHR32322">
    <property type="entry name" value="INNER MEMBRANE TRANSPORTER"/>
    <property type="match status" value="1"/>
</dbReference>
<feature type="domain" description="EamA" evidence="7">
    <location>
        <begin position="163"/>
        <end position="300"/>
    </location>
</feature>
<evidence type="ECO:0000313" key="9">
    <source>
        <dbReference type="Proteomes" id="UP001371218"/>
    </source>
</evidence>
<sequence>MSEGRREHLDASAVACLVLCAALWGVNQSASKVAVAEIPPLLQATLRSVGAAVLLGLYVAVRRISLRPGADVARTLRGGLWAGALFAVEFGCIFVGLQHTTASRMAVFIYLAPFFVALGMPFIAPGERLRRGQVVGLLLAFAGVATAFGDSFSGQATASPHQWWGDALGVVAAALWAGTTLTIRATPLSAAPAEQTLMFQLVVSAVLLGAGTWIRGEAWPVHASSLAWGALLFQTVIVTFASYLLWFWLVRHYPATQISSFTLLTPIFGLAAGVGLLGEPLTLRLVLALAAVVTGIALVSRRARGA</sequence>
<dbReference type="Proteomes" id="UP001371218">
    <property type="component" value="Unassembled WGS sequence"/>
</dbReference>
<evidence type="ECO:0000313" key="8">
    <source>
        <dbReference type="EMBL" id="MEK8030442.1"/>
    </source>
</evidence>
<gene>
    <name evidence="8" type="ORF">AACH06_06350</name>
</gene>
<keyword evidence="3 6" id="KW-0812">Transmembrane</keyword>